<evidence type="ECO:0000313" key="15">
    <source>
        <dbReference type="EMBL" id="KGR14988.1"/>
    </source>
</evidence>
<dbReference type="PRINTS" id="PR00926">
    <property type="entry name" value="MITOCARRIER"/>
</dbReference>
<evidence type="ECO:0000256" key="4">
    <source>
        <dbReference type="ARBA" id="ARBA00022448"/>
    </source>
</evidence>
<dbReference type="EMBL" id="AJIX01000012">
    <property type="protein sequence ID" value="KGR14988.1"/>
    <property type="molecule type" value="Genomic_DNA"/>
</dbReference>
<dbReference type="PANTHER" id="PTHR45829:SF4">
    <property type="entry name" value="MITOCHONDRIAL CARRIER PROTEIN RIM2"/>
    <property type="match status" value="1"/>
</dbReference>
<proteinExistence type="inferred from homology"/>
<dbReference type="InterPro" id="IPR002067">
    <property type="entry name" value="MCP"/>
</dbReference>
<feature type="repeat" description="Solcar" evidence="12">
    <location>
        <begin position="196"/>
        <end position="282"/>
    </location>
</feature>
<dbReference type="PANTHER" id="PTHR45829">
    <property type="entry name" value="MITOCHONDRIAL CARRIER PROTEIN RIM2"/>
    <property type="match status" value="1"/>
</dbReference>
<feature type="repeat" description="Solcar" evidence="12">
    <location>
        <begin position="305"/>
        <end position="395"/>
    </location>
</feature>
<dbReference type="GO" id="GO:0015218">
    <property type="term" value="F:pyrimidine nucleotide transmembrane transporter activity"/>
    <property type="evidence" value="ECO:0007669"/>
    <property type="project" value="InterPro"/>
</dbReference>
<keyword evidence="8" id="KW-1133">Transmembrane helix</keyword>
<evidence type="ECO:0000256" key="12">
    <source>
        <dbReference type="PROSITE-ProRule" id="PRU00282"/>
    </source>
</evidence>
<keyword evidence="10 12" id="KW-0472">Membrane</keyword>
<evidence type="ECO:0000256" key="11">
    <source>
        <dbReference type="ARBA" id="ARBA00093195"/>
    </source>
</evidence>
<comment type="subcellular location">
    <subcellularLocation>
        <location evidence="2">Mitochondrion inner membrane</location>
        <topology evidence="2">Multi-pass membrane protein</topology>
    </subcellularLocation>
</comment>
<dbReference type="InterPro" id="IPR049562">
    <property type="entry name" value="SLC25A33/36-like"/>
</dbReference>
<dbReference type="SUPFAM" id="SSF103506">
    <property type="entry name" value="Mitochondrial carrier"/>
    <property type="match status" value="1"/>
</dbReference>
<accession>A0AB34PWT4</accession>
<evidence type="ECO:0000313" key="16">
    <source>
        <dbReference type="Proteomes" id="UP000030161"/>
    </source>
</evidence>
<dbReference type="Pfam" id="PF00153">
    <property type="entry name" value="Mito_carr"/>
    <property type="match status" value="3"/>
</dbReference>
<evidence type="ECO:0000256" key="9">
    <source>
        <dbReference type="ARBA" id="ARBA00023128"/>
    </source>
</evidence>
<keyword evidence="6" id="KW-0677">Repeat</keyword>
<comment type="caution">
    <text evidence="15">The sequence shown here is derived from an EMBL/GenBank/DDBJ whole genome shotgun (WGS) entry which is preliminary data.</text>
</comment>
<evidence type="ECO:0000256" key="10">
    <source>
        <dbReference type="ARBA" id="ARBA00023136"/>
    </source>
</evidence>
<dbReference type="GO" id="GO:1990519">
    <property type="term" value="P:pyrimidine nucleotide import into mitochondrion"/>
    <property type="evidence" value="ECO:0007669"/>
    <property type="project" value="TreeGrafter"/>
</dbReference>
<dbReference type="FunFam" id="1.50.40.10:FF:000088">
    <property type="entry name" value="Mitochondrial carrier protein RIM2"/>
    <property type="match status" value="1"/>
</dbReference>
<evidence type="ECO:0000256" key="6">
    <source>
        <dbReference type="ARBA" id="ARBA00022737"/>
    </source>
</evidence>
<name>A0AB34PWT4_CANAX</name>
<comment type="function">
    <text evidence="1">Mitochondrial transporter that mediates uptake of thiamine pyrophosphate (ThPP) into mitochondria.</text>
</comment>
<dbReference type="InterPro" id="IPR018108">
    <property type="entry name" value="MCP_transmembrane"/>
</dbReference>
<evidence type="ECO:0000256" key="7">
    <source>
        <dbReference type="ARBA" id="ARBA00022792"/>
    </source>
</evidence>
<dbReference type="Proteomes" id="UP000030161">
    <property type="component" value="Unassembled WGS sequence"/>
</dbReference>
<gene>
    <name evidence="15" type="ORF">MG3_01864</name>
</gene>
<feature type="compositionally biased region" description="Polar residues" evidence="14">
    <location>
        <begin position="56"/>
        <end position="69"/>
    </location>
</feature>
<dbReference type="AlphaFoldDB" id="A0AB34PWT4"/>
<evidence type="ECO:0000256" key="14">
    <source>
        <dbReference type="SAM" id="MobiDB-lite"/>
    </source>
</evidence>
<evidence type="ECO:0000256" key="2">
    <source>
        <dbReference type="ARBA" id="ARBA00004448"/>
    </source>
</evidence>
<comment type="similarity">
    <text evidence="13">Belongs to the mitochondrial carrier (TC 2.A.29) family.</text>
</comment>
<dbReference type="Gene3D" id="1.50.40.10">
    <property type="entry name" value="Mitochondrial carrier domain"/>
    <property type="match status" value="2"/>
</dbReference>
<feature type="repeat" description="Solcar" evidence="12">
    <location>
        <begin position="76"/>
        <end position="179"/>
    </location>
</feature>
<feature type="region of interest" description="Disordered" evidence="14">
    <location>
        <begin position="56"/>
        <end position="77"/>
    </location>
</feature>
<evidence type="ECO:0000256" key="5">
    <source>
        <dbReference type="ARBA" id="ARBA00022692"/>
    </source>
</evidence>
<keyword evidence="9" id="KW-0496">Mitochondrion</keyword>
<evidence type="ECO:0000256" key="8">
    <source>
        <dbReference type="ARBA" id="ARBA00022989"/>
    </source>
</evidence>
<dbReference type="FunFam" id="1.50.40.10:FF:000079">
    <property type="entry name" value="Mitochondrial carrier protein RIM2"/>
    <property type="match status" value="1"/>
</dbReference>
<dbReference type="PROSITE" id="PS50920">
    <property type="entry name" value="SOLCAR"/>
    <property type="match status" value="3"/>
</dbReference>
<organism evidence="15 16">
    <name type="scientific">Candida albicans P78048</name>
    <dbReference type="NCBI Taxonomy" id="1094989"/>
    <lineage>
        <taxon>Eukaryota</taxon>
        <taxon>Fungi</taxon>
        <taxon>Dikarya</taxon>
        <taxon>Ascomycota</taxon>
        <taxon>Saccharomycotina</taxon>
        <taxon>Pichiomycetes</taxon>
        <taxon>Debaryomycetaceae</taxon>
        <taxon>Candida/Lodderomyces clade</taxon>
        <taxon>Candida</taxon>
    </lineage>
</organism>
<comment type="catalytic activity">
    <reaction evidence="11">
        <text>5-methyl-UTP(out) + UTP(in) = 5-methyl-UTP(in) + UTP(out)</text>
        <dbReference type="Rhea" id="RHEA:73523"/>
        <dbReference type="ChEBI" id="CHEBI:46398"/>
        <dbReference type="ChEBI" id="CHEBI:63527"/>
    </reaction>
</comment>
<keyword evidence="4 13" id="KW-0813">Transport</keyword>
<dbReference type="GO" id="GO:0005743">
    <property type="term" value="C:mitochondrial inner membrane"/>
    <property type="evidence" value="ECO:0007669"/>
    <property type="project" value="UniProtKB-SubCell"/>
</dbReference>
<keyword evidence="5 12" id="KW-0812">Transmembrane</keyword>
<sequence length="399" mass="44433">MTEEEKKRLQVLERDAETAYPFLASDEKSSTFKTAEDLESGINPLVSIATTNESQQKLDNVSSISTTTNEKPKPKPKPWVHFVAGGIGGTVGAVVTCPLDVVKTRLQSDVYHSMYNKIPKSGNPIIQAWQHLSETGSVLRGMYINEGASSLFKGLGPNLVGVIPARSINFFTYGATKEFLLGNFSPTNSIQGPRQEETWIHLVSGINAGFVTSTATNPIWLIKTRLQLDKSKGKNYKNSWDCFKHIIKHEGFTSLYRGLSASYLGGIESTIQWVLYEQMRMFINKRSLQIHGNDPSNKTTKDHILEWSARSGAAGLAKFMASLITYPHEVVRTRLRQAPLESTGKPKYTGLIQCFKLVIKEEGFGSMYGGLTPHLLRTVPNSIIMFGTWELVVRLLSEW</sequence>
<reference evidence="15 16" key="1">
    <citation type="submission" date="2013-12" db="EMBL/GenBank/DDBJ databases">
        <title>The Genome Sequence of Candida albicans P78048.</title>
        <authorList>
            <consortium name="The Broad Institute Genome Sequencing Platform"/>
            <consortium name="The Broad Institute Genome Sequencing Center for Infectious Disease"/>
            <person name="Cuomo C."/>
            <person name="Bennett R."/>
            <person name="Hirakawa M."/>
            <person name="Noverr M."/>
            <person name="Mitchell A."/>
            <person name="Young S.K."/>
            <person name="Zeng Q."/>
            <person name="Gargeya S."/>
            <person name="Fitzgerald M."/>
            <person name="Abouelleil A."/>
            <person name="Alvarado L."/>
            <person name="Berlin A.M."/>
            <person name="Chapman S.B."/>
            <person name="Dewar J."/>
            <person name="Goldberg J."/>
            <person name="Griggs A."/>
            <person name="Gujja S."/>
            <person name="Hansen M."/>
            <person name="Howarth C."/>
            <person name="Imamovic A."/>
            <person name="Larimer J."/>
            <person name="McCowan C."/>
            <person name="Murphy C."/>
            <person name="Pearson M."/>
            <person name="Priest M."/>
            <person name="Roberts A."/>
            <person name="Saif S."/>
            <person name="Shea T."/>
            <person name="Sykes S."/>
            <person name="Wortman J."/>
            <person name="Nusbaum C."/>
            <person name="Birren B."/>
        </authorList>
    </citation>
    <scope>NUCLEOTIDE SEQUENCE [LARGE SCALE GENOMIC DNA]</scope>
    <source>
        <strain evidence="15 16">P78048</strain>
    </source>
</reference>
<protein>
    <recommendedName>
        <fullName evidence="3">Mitochondrial thiamine pyrophosphate carrier 1</fullName>
    </recommendedName>
</protein>
<evidence type="ECO:0000256" key="3">
    <source>
        <dbReference type="ARBA" id="ARBA00021935"/>
    </source>
</evidence>
<evidence type="ECO:0000256" key="1">
    <source>
        <dbReference type="ARBA" id="ARBA00002238"/>
    </source>
</evidence>
<dbReference type="SMR" id="A0AB34PWT4"/>
<keyword evidence="7" id="KW-0999">Mitochondrion inner membrane</keyword>
<evidence type="ECO:0000256" key="13">
    <source>
        <dbReference type="RuleBase" id="RU000488"/>
    </source>
</evidence>
<dbReference type="InterPro" id="IPR023395">
    <property type="entry name" value="MCP_dom_sf"/>
</dbReference>